<dbReference type="Pfam" id="PF01408">
    <property type="entry name" value="GFO_IDH_MocA"/>
    <property type="match status" value="1"/>
</dbReference>
<feature type="domain" description="Gfo/Idh/MocA-like oxidoreductase N-terminal" evidence="4">
    <location>
        <begin position="46"/>
        <end position="168"/>
    </location>
</feature>
<dbReference type="GO" id="GO:0000166">
    <property type="term" value="F:nucleotide binding"/>
    <property type="evidence" value="ECO:0007669"/>
    <property type="project" value="InterPro"/>
</dbReference>
<evidence type="ECO:0000256" key="2">
    <source>
        <dbReference type="ARBA" id="ARBA00023002"/>
    </source>
</evidence>
<dbReference type="eggNOG" id="COG0673">
    <property type="taxonomic scope" value="Bacteria"/>
</dbReference>
<dbReference type="SUPFAM" id="SSF51735">
    <property type="entry name" value="NAD(P)-binding Rossmann-fold domains"/>
    <property type="match status" value="1"/>
</dbReference>
<organism evidence="6 7">
    <name type="scientific">Deinococcus radiodurans (strain ATCC 13939 / DSM 20539 / JCM 16871 / CCUG 27074 / LMG 4051 / NBRC 15346 / NCIMB 9279 / VKM B-1422 / R1)</name>
    <dbReference type="NCBI Taxonomy" id="243230"/>
    <lineage>
        <taxon>Bacteria</taxon>
        <taxon>Thermotogati</taxon>
        <taxon>Deinococcota</taxon>
        <taxon>Deinococci</taxon>
        <taxon>Deinococcales</taxon>
        <taxon>Deinococcaceae</taxon>
        <taxon>Deinococcus</taxon>
    </lineage>
</organism>
<feature type="compositionally biased region" description="Basic and acidic residues" evidence="3">
    <location>
        <begin position="372"/>
        <end position="385"/>
    </location>
</feature>
<accession>Q9RW70</accession>
<feature type="domain" description="GFO/IDH/MocA-like oxidoreductase" evidence="5">
    <location>
        <begin position="179"/>
        <end position="298"/>
    </location>
</feature>
<dbReference type="PANTHER" id="PTHR22604:SF105">
    <property type="entry name" value="TRANS-1,2-DIHYDROBENZENE-1,2-DIOL DEHYDROGENASE"/>
    <property type="match status" value="1"/>
</dbReference>
<evidence type="ECO:0000256" key="1">
    <source>
        <dbReference type="ARBA" id="ARBA00010928"/>
    </source>
</evidence>
<feature type="region of interest" description="Disordered" evidence="3">
    <location>
        <begin position="1"/>
        <end position="25"/>
    </location>
</feature>
<dbReference type="FunCoup" id="Q9RW70">
    <property type="interactions" value="405"/>
</dbReference>
<dbReference type="InParanoid" id="Q9RW70"/>
<dbReference type="Pfam" id="PF22725">
    <property type="entry name" value="GFO_IDH_MocA_C3"/>
    <property type="match status" value="1"/>
</dbReference>
<protein>
    <submittedName>
        <fullName evidence="6">Glucose-fructose oxidoreductase</fullName>
    </submittedName>
</protein>
<dbReference type="PANTHER" id="PTHR22604">
    <property type="entry name" value="OXIDOREDUCTASES"/>
    <property type="match status" value="1"/>
</dbReference>
<comment type="similarity">
    <text evidence="1">Belongs to the Gfo/Idh/MocA family.</text>
</comment>
<dbReference type="PIR" id="B75475">
    <property type="entry name" value="B75475"/>
</dbReference>
<evidence type="ECO:0000259" key="4">
    <source>
        <dbReference type="Pfam" id="PF01408"/>
    </source>
</evidence>
<dbReference type="Proteomes" id="UP000002524">
    <property type="component" value="Chromosome 1"/>
</dbReference>
<dbReference type="PRINTS" id="PR01775">
    <property type="entry name" value="GLFROXRDTASE"/>
</dbReference>
<dbReference type="Gene3D" id="3.30.360.10">
    <property type="entry name" value="Dihydrodipicolinate Reductase, domain 2"/>
    <property type="match status" value="1"/>
</dbReference>
<dbReference type="STRING" id="243230.DR_0799"/>
<dbReference type="HOGENOM" id="CLU_023194_5_1_0"/>
<dbReference type="GO" id="GO:0016491">
    <property type="term" value="F:oxidoreductase activity"/>
    <property type="evidence" value="ECO:0007669"/>
    <property type="project" value="UniProtKB-KW"/>
</dbReference>
<dbReference type="InterPro" id="IPR055170">
    <property type="entry name" value="GFO_IDH_MocA-like_dom"/>
</dbReference>
<evidence type="ECO:0000259" key="5">
    <source>
        <dbReference type="Pfam" id="PF22725"/>
    </source>
</evidence>
<dbReference type="PaxDb" id="243230-DR_0799"/>
<keyword evidence="2" id="KW-0560">Oxidoreductase</keyword>
<gene>
    <name evidence="6" type="ordered locus">DR_0799</name>
</gene>
<dbReference type="Gene3D" id="3.40.50.720">
    <property type="entry name" value="NAD(P)-binding Rossmann-like Domain"/>
    <property type="match status" value="1"/>
</dbReference>
<dbReference type="InterPro" id="IPR036291">
    <property type="entry name" value="NAD(P)-bd_dom_sf"/>
</dbReference>
<keyword evidence="7" id="KW-1185">Reference proteome</keyword>
<dbReference type="OrthoDB" id="9815825at2"/>
<evidence type="ECO:0000313" key="7">
    <source>
        <dbReference type="Proteomes" id="UP000002524"/>
    </source>
</evidence>
<evidence type="ECO:0000256" key="3">
    <source>
        <dbReference type="SAM" id="MobiDB-lite"/>
    </source>
</evidence>
<sequence>MADAPDFSLKVTSTASNPRRAGCPYREAMPLKPEIPKPEAEQKRVGFAIVGIGKLSAEELIPAARTSQHAYIAALVTSEEDKGEAFARAFDLTPDDVYSYDDFEKLAGRDDVEAVYIVLPNSLHREYVERAAKMGKHVLCEKPLSVNEQDAQAMVDACRAANVLLMTAYRCQYTPEHWAARDAVQGGKLGKVKLLDSIHVQSEDDPSVWRLKLDLAGGGPLPDVGLYSVNIIRFVLGQEPEWVFAALHQPEGDPRFGEVEESVSAMLGFPGGVIANVLTSYGALKTTTLRVMGEEGSLLMDPAFPYDGLGLEITTDDGTFSPSFPEYDQFSREFDHFAQCVRGGQTPWTPGEEGVADHRVMDAIYESARTGKRVELRPVEKKDASRGPQKPELPGEGQ</sequence>
<dbReference type="EnsemblBacteria" id="AAF10376">
    <property type="protein sequence ID" value="AAF10376"/>
    <property type="gene ID" value="DR_0799"/>
</dbReference>
<reference evidence="6 7" key="1">
    <citation type="journal article" date="1999" name="Science">
        <title>Genome sequence of the radioresistant bacterium Deinococcus radiodurans R1.</title>
        <authorList>
            <person name="White O."/>
            <person name="Eisen J.A."/>
            <person name="Heidelberg J.F."/>
            <person name="Hickey E.K."/>
            <person name="Peterson J.D."/>
            <person name="Dodson R.J."/>
            <person name="Haft D.H."/>
            <person name="Gwinn M.L."/>
            <person name="Nelson W.C."/>
            <person name="Richardson D.L."/>
            <person name="Moffat K.S."/>
            <person name="Qin H."/>
            <person name="Jiang L."/>
            <person name="Pamphile W."/>
            <person name="Crosby M."/>
            <person name="Shen M."/>
            <person name="Vamathevan J.J."/>
            <person name="Lam P."/>
            <person name="McDonald L."/>
            <person name="Utterback T."/>
            <person name="Zalewski C."/>
            <person name="Makarova K.S."/>
            <person name="Aravind L."/>
            <person name="Daly M.J."/>
            <person name="Minton K.W."/>
            <person name="Fleischmann R.D."/>
            <person name="Ketchum K.A."/>
            <person name="Nelson K.E."/>
            <person name="Salzberg S."/>
            <person name="Smith H.O."/>
            <person name="Venter J.C."/>
            <person name="Fraser C.M."/>
        </authorList>
    </citation>
    <scope>NUCLEOTIDE SEQUENCE [LARGE SCALE GENOMIC DNA]</scope>
    <source>
        <strain evidence="7">ATCC 13939 / DSM 20539 / JCM 16871 / LMG 4051 / NBRC 15346 / NCIMB 9279 / R1 / VKM B-1422</strain>
    </source>
</reference>
<dbReference type="PATRIC" id="fig|243230.17.peg.979"/>
<dbReference type="EMBL" id="AE000513">
    <property type="protein sequence ID" value="AAF10376.1"/>
    <property type="molecule type" value="Genomic_DNA"/>
</dbReference>
<dbReference type="SUPFAM" id="SSF55347">
    <property type="entry name" value="Glyceraldehyde-3-phosphate dehydrogenase-like, C-terminal domain"/>
    <property type="match status" value="1"/>
</dbReference>
<feature type="region of interest" description="Disordered" evidence="3">
    <location>
        <begin position="372"/>
        <end position="398"/>
    </location>
</feature>
<dbReference type="KEGG" id="dra:DR_0799"/>
<dbReference type="InterPro" id="IPR008354">
    <property type="entry name" value="Glc-Fru_OxRdtase_bac"/>
</dbReference>
<dbReference type="AlphaFoldDB" id="Q9RW70"/>
<proteinExistence type="inferred from homology"/>
<dbReference type="InterPro" id="IPR000683">
    <property type="entry name" value="Gfo/Idh/MocA-like_OxRdtase_N"/>
</dbReference>
<dbReference type="InterPro" id="IPR050984">
    <property type="entry name" value="Gfo/Idh/MocA_domain"/>
</dbReference>
<name>Q9RW70_DEIRA</name>
<evidence type="ECO:0000313" key="6">
    <source>
        <dbReference type="EMBL" id="AAF10376.1"/>
    </source>
</evidence>